<dbReference type="SUPFAM" id="SSF51905">
    <property type="entry name" value="FAD/NAD(P)-binding domain"/>
    <property type="match status" value="1"/>
</dbReference>
<comment type="similarity">
    <text evidence="3 17">Belongs to the class-I pyridine nucleotide-disulfide oxidoreductase family.</text>
</comment>
<dbReference type="GO" id="GO:0009570">
    <property type="term" value="C:chloroplast stroma"/>
    <property type="evidence" value="ECO:0007669"/>
    <property type="project" value="UniProtKB-SubCell"/>
</dbReference>
<evidence type="ECO:0000256" key="7">
    <source>
        <dbReference type="ARBA" id="ARBA00022640"/>
    </source>
</evidence>
<dbReference type="GO" id="GO:0045252">
    <property type="term" value="C:oxoglutarate dehydrogenase complex"/>
    <property type="evidence" value="ECO:0007669"/>
    <property type="project" value="TreeGrafter"/>
</dbReference>
<dbReference type="PRINTS" id="PR00368">
    <property type="entry name" value="FADPNR"/>
</dbReference>
<keyword evidence="12" id="KW-1015">Disulfide bond</keyword>
<comment type="catalytic activity">
    <reaction evidence="14">
        <text>N(6)-[(R)-dihydrolipoyl]-L-lysyl-[protein] + NAD(+) = N(6)-[(R)-lipoyl]-L-lysyl-[protein] + NADH + H(+)</text>
        <dbReference type="Rhea" id="RHEA:15045"/>
        <dbReference type="Rhea" id="RHEA-COMP:10474"/>
        <dbReference type="Rhea" id="RHEA-COMP:10475"/>
        <dbReference type="ChEBI" id="CHEBI:15378"/>
        <dbReference type="ChEBI" id="CHEBI:57540"/>
        <dbReference type="ChEBI" id="CHEBI:57945"/>
        <dbReference type="ChEBI" id="CHEBI:83099"/>
        <dbReference type="ChEBI" id="CHEBI:83100"/>
        <dbReference type="EC" id="1.8.1.4"/>
    </reaction>
</comment>
<dbReference type="GO" id="GO:0004148">
    <property type="term" value="F:dihydrolipoyl dehydrogenase (NADH) activity"/>
    <property type="evidence" value="ECO:0007669"/>
    <property type="project" value="UniProtKB-EC"/>
</dbReference>
<dbReference type="PANTHER" id="PTHR22912">
    <property type="entry name" value="DISULFIDE OXIDOREDUCTASE"/>
    <property type="match status" value="1"/>
</dbReference>
<dbReference type="InterPro" id="IPR036188">
    <property type="entry name" value="FAD/NAD-bd_sf"/>
</dbReference>
<dbReference type="Proteomes" id="UP000585474">
    <property type="component" value="Unassembled WGS sequence"/>
</dbReference>
<keyword evidence="13 17" id="KW-0676">Redox-active center</keyword>
<dbReference type="PRINTS" id="PR00411">
    <property type="entry name" value="PNDRDTASEI"/>
</dbReference>
<dbReference type="FunFam" id="3.50.50.60:FF:000043">
    <property type="entry name" value="Putative dihydrolipoyl dehydrogenase"/>
    <property type="match status" value="1"/>
</dbReference>
<dbReference type="GO" id="GO:0046685">
    <property type="term" value="P:response to arsenic-containing substance"/>
    <property type="evidence" value="ECO:0007669"/>
    <property type="project" value="UniProtKB-ARBA"/>
</dbReference>
<evidence type="ECO:0000256" key="11">
    <source>
        <dbReference type="ARBA" id="ARBA00023027"/>
    </source>
</evidence>
<dbReference type="EC" id="1.8.1.4" evidence="4"/>
<keyword evidence="10 17" id="KW-0560">Oxidoreductase</keyword>
<evidence type="ECO:0000259" key="19">
    <source>
        <dbReference type="Pfam" id="PF07992"/>
    </source>
</evidence>
<evidence type="ECO:0000256" key="2">
    <source>
        <dbReference type="ARBA" id="ARBA00004470"/>
    </source>
</evidence>
<keyword evidence="8 17" id="KW-0274">FAD</keyword>
<evidence type="ECO:0000313" key="21">
    <source>
        <dbReference type="Proteomes" id="UP000585474"/>
    </source>
</evidence>
<comment type="function">
    <text evidence="15">Lipoamide dehydrogenase is a component of the plastidial pyruvate dehydrogenase complex (PDC).</text>
</comment>
<keyword evidence="7" id="KW-0934">Plastid</keyword>
<organism evidence="20 21">
    <name type="scientific">Actinidia rufa</name>
    <dbReference type="NCBI Taxonomy" id="165716"/>
    <lineage>
        <taxon>Eukaryota</taxon>
        <taxon>Viridiplantae</taxon>
        <taxon>Streptophyta</taxon>
        <taxon>Embryophyta</taxon>
        <taxon>Tracheophyta</taxon>
        <taxon>Spermatophyta</taxon>
        <taxon>Magnoliopsida</taxon>
        <taxon>eudicotyledons</taxon>
        <taxon>Gunneridae</taxon>
        <taxon>Pentapetalae</taxon>
        <taxon>asterids</taxon>
        <taxon>Ericales</taxon>
        <taxon>Actinidiaceae</taxon>
        <taxon>Actinidia</taxon>
    </lineage>
</organism>
<evidence type="ECO:0000256" key="15">
    <source>
        <dbReference type="ARBA" id="ARBA00059226"/>
    </source>
</evidence>
<keyword evidence="6 17" id="KW-0285">Flavoprotein</keyword>
<evidence type="ECO:0000313" key="20">
    <source>
        <dbReference type="EMBL" id="GFY90517.1"/>
    </source>
</evidence>
<feature type="domain" description="Pyridine nucleotide-disulphide oxidoreductase dimerisation" evidence="18">
    <location>
        <begin position="398"/>
        <end position="509"/>
    </location>
</feature>
<proteinExistence type="inferred from homology"/>
<dbReference type="InterPro" id="IPR004099">
    <property type="entry name" value="Pyr_nucl-diS_OxRdtase_dimer"/>
</dbReference>
<evidence type="ECO:0000256" key="3">
    <source>
        <dbReference type="ARBA" id="ARBA00007532"/>
    </source>
</evidence>
<evidence type="ECO:0000256" key="6">
    <source>
        <dbReference type="ARBA" id="ARBA00022630"/>
    </source>
</evidence>
<evidence type="ECO:0000256" key="10">
    <source>
        <dbReference type="ARBA" id="ARBA00023002"/>
    </source>
</evidence>
<comment type="cofactor">
    <cofactor evidence="1">
        <name>FAD</name>
        <dbReference type="ChEBI" id="CHEBI:57692"/>
    </cofactor>
</comment>
<dbReference type="InterPro" id="IPR050151">
    <property type="entry name" value="Class-I_Pyr_Nuc-Dis_Oxidored"/>
</dbReference>
<comment type="subunit">
    <text evidence="16">Homodimer. Part of the plastidial pyruvate dehydrogenase complex (PDC) containing multiple copies of three enzymatic components: pyruvate dehydrogenase (E1), dihydrolipoamide acetyltransferase (E2) and lipoamide dehydrogenase (E3).</text>
</comment>
<keyword evidence="9" id="KW-0809">Transit peptide</keyword>
<sequence>MQSMLSLSLSSPSSIPRSDPTIVADNVFFAGGSSSIVPRSLRLCGLRREVFGLQSSNASRIVAPSKPRRVNKVSASLSSNGSPSKFDYDLVIIGAGVGGHGAALHAVEKGLKTAVIEGDVVGGTCVNRGCVPSKALLAVEAAGYDRQAVADHANNLASKIRSNLTNSMKALGVDILTGIDIIIATGSVPSVPKGIEVDGKTVITSDHALKLEFVPDWIAIVGSGYIGLEFSDVYTALGSEVTFVEALDQLMPGFDPEIGKLAQRVLINPRKIDFHTGVFASKITPAKDGKPVTIELVDAKTKGLKDTLEVDAALIATGRAPHTKGLGLENINVETQRGFVPVDERMHVIDAKGKLVPHLYCIGDANGKMMLAHAASAQGISVVEQVCGKDHVLNHLSIPAACFTHPEISMVGLTEPQAREKAEKEGFEVSVAKTSFKANTKALAENEGEGLAKLIYRPDNGEILGVHIFGLHAADLIHEASNAIAMGNRIQDIKFAVHAHPTLSEVLDELFKSAKVRRKASLDPPELRFSMILHWLRLTFLVQLVKQLQSKLFSKGIIS</sequence>
<dbReference type="Pfam" id="PF07992">
    <property type="entry name" value="Pyr_redox_2"/>
    <property type="match status" value="1"/>
</dbReference>
<evidence type="ECO:0000256" key="13">
    <source>
        <dbReference type="ARBA" id="ARBA00023284"/>
    </source>
</evidence>
<dbReference type="InterPro" id="IPR023753">
    <property type="entry name" value="FAD/NAD-binding_dom"/>
</dbReference>
<dbReference type="PANTHER" id="PTHR22912:SF151">
    <property type="entry name" value="DIHYDROLIPOYL DEHYDROGENASE, MITOCHONDRIAL"/>
    <property type="match status" value="1"/>
</dbReference>
<dbReference type="InterPro" id="IPR016156">
    <property type="entry name" value="FAD/NAD-linked_Rdtase_dimer_sf"/>
</dbReference>
<evidence type="ECO:0000256" key="9">
    <source>
        <dbReference type="ARBA" id="ARBA00022946"/>
    </source>
</evidence>
<dbReference type="GO" id="GO:0005739">
    <property type="term" value="C:mitochondrion"/>
    <property type="evidence" value="ECO:0007669"/>
    <property type="project" value="TreeGrafter"/>
</dbReference>
<dbReference type="Gene3D" id="3.30.390.30">
    <property type="match status" value="1"/>
</dbReference>
<evidence type="ECO:0000256" key="16">
    <source>
        <dbReference type="ARBA" id="ARBA00065519"/>
    </source>
</evidence>
<keyword evidence="21" id="KW-1185">Reference proteome</keyword>
<comment type="caution">
    <text evidence="20">The sequence shown here is derived from an EMBL/GenBank/DDBJ whole genome shotgun (WGS) entry which is preliminary data.</text>
</comment>
<protein>
    <recommendedName>
        <fullName evidence="4">dihydrolipoyl dehydrogenase</fullName>
        <ecNumber evidence="4">1.8.1.4</ecNumber>
    </recommendedName>
</protein>
<keyword evidence="5" id="KW-0150">Chloroplast</keyword>
<dbReference type="GO" id="GO:0050660">
    <property type="term" value="F:flavin adenine dinucleotide binding"/>
    <property type="evidence" value="ECO:0007669"/>
    <property type="project" value="TreeGrafter"/>
</dbReference>
<dbReference type="GO" id="GO:0006103">
    <property type="term" value="P:2-oxoglutarate metabolic process"/>
    <property type="evidence" value="ECO:0007669"/>
    <property type="project" value="TreeGrafter"/>
</dbReference>
<evidence type="ECO:0000256" key="5">
    <source>
        <dbReference type="ARBA" id="ARBA00022528"/>
    </source>
</evidence>
<dbReference type="SUPFAM" id="SSF55424">
    <property type="entry name" value="FAD/NAD-linked reductases, dimerisation (C-terminal) domain"/>
    <property type="match status" value="1"/>
</dbReference>
<name>A0A7J0EY30_9ERIC</name>
<dbReference type="EMBL" id="BJWL01000007">
    <property type="protein sequence ID" value="GFY90517.1"/>
    <property type="molecule type" value="Genomic_DNA"/>
</dbReference>
<reference evidence="20 21" key="1">
    <citation type="submission" date="2019-07" db="EMBL/GenBank/DDBJ databases">
        <title>De Novo Assembly of kiwifruit Actinidia rufa.</title>
        <authorList>
            <person name="Sugita-Konishi S."/>
            <person name="Sato K."/>
            <person name="Mori E."/>
            <person name="Abe Y."/>
            <person name="Kisaki G."/>
            <person name="Hamano K."/>
            <person name="Suezawa K."/>
            <person name="Otani M."/>
            <person name="Fukuda T."/>
            <person name="Manabe T."/>
            <person name="Gomi K."/>
            <person name="Tabuchi M."/>
            <person name="Akimitsu K."/>
            <person name="Kataoka I."/>
        </authorList>
    </citation>
    <scope>NUCLEOTIDE SEQUENCE [LARGE SCALE GENOMIC DNA]</scope>
    <source>
        <strain evidence="21">cv. Fuchu</strain>
    </source>
</reference>
<keyword evidence="11" id="KW-0520">NAD</keyword>
<evidence type="ECO:0000256" key="1">
    <source>
        <dbReference type="ARBA" id="ARBA00001974"/>
    </source>
</evidence>
<comment type="subcellular location">
    <subcellularLocation>
        <location evidence="2">Plastid</location>
        <location evidence="2">Chloroplast stroma</location>
    </subcellularLocation>
</comment>
<dbReference type="FunFam" id="3.30.390.30:FF:000001">
    <property type="entry name" value="Dihydrolipoyl dehydrogenase"/>
    <property type="match status" value="1"/>
</dbReference>
<evidence type="ECO:0000256" key="8">
    <source>
        <dbReference type="ARBA" id="ARBA00022827"/>
    </source>
</evidence>
<dbReference type="Gene3D" id="3.50.50.60">
    <property type="entry name" value="FAD/NAD(P)-binding domain"/>
    <property type="match status" value="3"/>
</dbReference>
<dbReference type="InterPro" id="IPR012999">
    <property type="entry name" value="Pyr_OxRdtase_I_AS"/>
</dbReference>
<evidence type="ECO:0000256" key="14">
    <source>
        <dbReference type="ARBA" id="ARBA00049187"/>
    </source>
</evidence>
<feature type="domain" description="FAD/NAD(P)-binding" evidence="19">
    <location>
        <begin position="88"/>
        <end position="379"/>
    </location>
</feature>
<dbReference type="AlphaFoldDB" id="A0A7J0EY30"/>
<dbReference type="OrthoDB" id="361797at2759"/>
<evidence type="ECO:0000256" key="17">
    <source>
        <dbReference type="RuleBase" id="RU003691"/>
    </source>
</evidence>
<dbReference type="PROSITE" id="PS00076">
    <property type="entry name" value="PYRIDINE_REDOX_1"/>
    <property type="match status" value="1"/>
</dbReference>
<evidence type="ECO:0000256" key="12">
    <source>
        <dbReference type="ARBA" id="ARBA00023157"/>
    </source>
</evidence>
<dbReference type="Pfam" id="PF02852">
    <property type="entry name" value="Pyr_redox_dim"/>
    <property type="match status" value="1"/>
</dbReference>
<accession>A0A7J0EY30</accession>
<evidence type="ECO:0000256" key="4">
    <source>
        <dbReference type="ARBA" id="ARBA00012608"/>
    </source>
</evidence>
<evidence type="ECO:0000259" key="18">
    <source>
        <dbReference type="Pfam" id="PF02852"/>
    </source>
</evidence>
<gene>
    <name evidence="20" type="ORF">Acr_07g0007140</name>
</gene>